<dbReference type="Proteomes" id="UP001433268">
    <property type="component" value="Unassembled WGS sequence"/>
</dbReference>
<keyword evidence="3" id="KW-1185">Reference proteome</keyword>
<evidence type="ECO:0000256" key="1">
    <source>
        <dbReference type="SAM" id="MobiDB-lite"/>
    </source>
</evidence>
<feature type="compositionally biased region" description="Pro residues" evidence="1">
    <location>
        <begin position="103"/>
        <end position="120"/>
    </location>
</feature>
<proteinExistence type="predicted"/>
<feature type="region of interest" description="Disordered" evidence="1">
    <location>
        <begin position="1"/>
        <end position="142"/>
    </location>
</feature>
<organism evidence="2 3">
    <name type="scientific">Apiospora hydei</name>
    <dbReference type="NCBI Taxonomy" id="1337664"/>
    <lineage>
        <taxon>Eukaryota</taxon>
        <taxon>Fungi</taxon>
        <taxon>Dikarya</taxon>
        <taxon>Ascomycota</taxon>
        <taxon>Pezizomycotina</taxon>
        <taxon>Sordariomycetes</taxon>
        <taxon>Xylariomycetidae</taxon>
        <taxon>Amphisphaeriales</taxon>
        <taxon>Apiosporaceae</taxon>
        <taxon>Apiospora</taxon>
    </lineage>
</organism>
<sequence length="249" mass="25529">MAPIPVYTNSPVATKPDGATPQTAAPDASGSKKETIPAATTTSQASYPQAQPGAAPSLPIQTMTPQAQAPPLQATPTQPLGTQGPPAPQPGAAPTLAGTTRHLPPPPKAGEKYVPPPPPTTSQAASAPYPQQMAIPPPTMAYPAQQLGTATASAPSSAYAQAPTGIVGQGGAQSSLDHPPGYHQNVNAVGLDQYQYQRQAIARNESADRRQQDGTEEEGVWGAAKKWAAGAGEKLAAAESEVWKRINKD</sequence>
<evidence type="ECO:0000313" key="2">
    <source>
        <dbReference type="EMBL" id="KAK8088696.1"/>
    </source>
</evidence>
<reference evidence="2 3" key="1">
    <citation type="submission" date="2023-01" db="EMBL/GenBank/DDBJ databases">
        <title>Analysis of 21 Apiospora genomes using comparative genomics revels a genus with tremendous synthesis potential of carbohydrate active enzymes and secondary metabolites.</title>
        <authorList>
            <person name="Sorensen T."/>
        </authorList>
    </citation>
    <scope>NUCLEOTIDE SEQUENCE [LARGE SCALE GENOMIC DNA]</scope>
    <source>
        <strain evidence="2 3">CBS 114990</strain>
    </source>
</reference>
<dbReference type="EMBL" id="JAQQWN010000004">
    <property type="protein sequence ID" value="KAK8088696.1"/>
    <property type="molecule type" value="Genomic_DNA"/>
</dbReference>
<name>A0ABR1WZY3_9PEZI</name>
<feature type="compositionally biased region" description="Low complexity" evidence="1">
    <location>
        <begin position="121"/>
        <end position="130"/>
    </location>
</feature>
<accession>A0ABR1WZY3</accession>
<gene>
    <name evidence="2" type="ORF">PG997_003657</name>
</gene>
<protein>
    <submittedName>
        <fullName evidence="2">Uncharacterized protein</fullName>
    </submittedName>
</protein>
<evidence type="ECO:0000313" key="3">
    <source>
        <dbReference type="Proteomes" id="UP001433268"/>
    </source>
</evidence>
<dbReference type="RefSeq" id="XP_066671590.1">
    <property type="nucleotide sequence ID" value="XM_066807972.1"/>
</dbReference>
<dbReference type="GeneID" id="92041032"/>
<comment type="caution">
    <text evidence="2">The sequence shown here is derived from an EMBL/GenBank/DDBJ whole genome shotgun (WGS) entry which is preliminary data.</text>
</comment>
<feature type="compositionally biased region" description="Low complexity" evidence="1">
    <location>
        <begin position="64"/>
        <end position="84"/>
    </location>
</feature>
<feature type="compositionally biased region" description="Polar residues" evidence="1">
    <location>
        <begin position="38"/>
        <end position="49"/>
    </location>
</feature>